<accession>A0A0Q3QKX5</accession>
<dbReference type="InterPro" id="IPR040680">
    <property type="entry name" value="DUF5643"/>
</dbReference>
<dbReference type="AlphaFoldDB" id="A0A0Q3QKX5"/>
<protein>
    <recommendedName>
        <fullName evidence="5">DUF4179 domain-containing protein</fullName>
    </recommendedName>
</protein>
<evidence type="ECO:0000259" key="1">
    <source>
        <dbReference type="Pfam" id="PF13786"/>
    </source>
</evidence>
<dbReference type="Gene3D" id="2.60.40.1640">
    <property type="entry name" value="Conserved domain protein"/>
    <property type="match status" value="1"/>
</dbReference>
<sequence>MNKEKFNHSIDNIDIPLEKLVAREKTAMLQAKKRKKMGRTTRHSLLIACGLCMTLLGSGFVSTGMAEALSNIPLIGPIYAKFSDIASDKIQQDQLTTEIEKQDSQNGLTMTVKEAVYDGGRLIVTVEYTGQKKLSLTEETVGINDLTINGQSVKPAIASTGQDAIDSKTIIEHHQLTLSNHNEYGDKIEVAVHGENLFGYKGKWNVAFPLEKVDGVIHEFYPKVKTKTTDKDYAITVDKVTFSPLSTRIDLTIDYPAKMDENDTWPWFEFAVVDDKGQVYDRLKLQAGMAGDYGHHMVLVLPPMDEMPHSFIIKPAEINNKGYREEIKELELVVPLNKEK</sequence>
<comment type="caution">
    <text evidence="3">The sequence shown here is derived from an EMBL/GenBank/DDBJ whole genome shotgun (WGS) entry which is preliminary data.</text>
</comment>
<reference evidence="3 4" key="1">
    <citation type="submission" date="2015-09" db="EMBL/GenBank/DDBJ databases">
        <title>Genome sequencing project for genomic taxonomy and phylogenomics of Bacillus-like bacteria.</title>
        <authorList>
            <person name="Liu B."/>
            <person name="Wang J."/>
            <person name="Zhu Y."/>
            <person name="Liu G."/>
            <person name="Chen Q."/>
            <person name="Chen Z."/>
            <person name="Lan J."/>
            <person name="Che J."/>
            <person name="Ge C."/>
            <person name="Shi H."/>
            <person name="Pan Z."/>
            <person name="Liu X."/>
        </authorList>
    </citation>
    <scope>NUCLEOTIDE SEQUENCE [LARGE SCALE GENOMIC DNA]</scope>
    <source>
        <strain evidence="3 4">FJAT-18043</strain>
    </source>
</reference>
<gene>
    <name evidence="3" type="ORF">AN957_06420</name>
</gene>
<proteinExistence type="predicted"/>
<dbReference type="STRING" id="1637975.AN957_06420"/>
<dbReference type="Gene3D" id="2.60.40.1630">
    <property type="entry name" value="bacillus anthracis domain"/>
    <property type="match status" value="1"/>
</dbReference>
<evidence type="ECO:0000259" key="2">
    <source>
        <dbReference type="Pfam" id="PF18705"/>
    </source>
</evidence>
<name>A0A0Q3QKX5_9BACI</name>
<dbReference type="Proteomes" id="UP000050996">
    <property type="component" value="Unassembled WGS sequence"/>
</dbReference>
<dbReference type="EMBL" id="LJIX01000006">
    <property type="protein sequence ID" value="KQL18256.1"/>
    <property type="molecule type" value="Genomic_DNA"/>
</dbReference>
<dbReference type="InterPro" id="IPR025436">
    <property type="entry name" value="DUF4179"/>
</dbReference>
<keyword evidence="4" id="KW-1185">Reference proteome</keyword>
<evidence type="ECO:0008006" key="5">
    <source>
        <dbReference type="Google" id="ProtNLM"/>
    </source>
</evidence>
<feature type="domain" description="DUF5643" evidence="2">
    <location>
        <begin position="225"/>
        <end position="329"/>
    </location>
</feature>
<evidence type="ECO:0000313" key="3">
    <source>
        <dbReference type="EMBL" id="KQL18256.1"/>
    </source>
</evidence>
<dbReference type="Pfam" id="PF18705">
    <property type="entry name" value="DUF5643"/>
    <property type="match status" value="1"/>
</dbReference>
<dbReference type="PATRIC" id="fig|1637975.4.peg.983"/>
<evidence type="ECO:0000313" key="4">
    <source>
        <dbReference type="Proteomes" id="UP000050996"/>
    </source>
</evidence>
<feature type="domain" description="DUF4179" evidence="1">
    <location>
        <begin position="41"/>
        <end position="127"/>
    </location>
</feature>
<organism evidence="3 4">
    <name type="scientific">Cytobacillus solani</name>
    <dbReference type="NCBI Taxonomy" id="1637975"/>
    <lineage>
        <taxon>Bacteria</taxon>
        <taxon>Bacillati</taxon>
        <taxon>Bacillota</taxon>
        <taxon>Bacilli</taxon>
        <taxon>Bacillales</taxon>
        <taxon>Bacillaceae</taxon>
        <taxon>Cytobacillus</taxon>
    </lineage>
</organism>
<dbReference type="Pfam" id="PF13786">
    <property type="entry name" value="DUF4179"/>
    <property type="match status" value="1"/>
</dbReference>
<dbReference type="RefSeq" id="WP_056682929.1">
    <property type="nucleotide sequence ID" value="NZ_LJIX01000006.1"/>
</dbReference>